<dbReference type="OrthoDB" id="8565703at2"/>
<evidence type="ECO:0008006" key="9">
    <source>
        <dbReference type="Google" id="ProtNLM"/>
    </source>
</evidence>
<gene>
    <name evidence="7" type="ORF">CS062_20885</name>
</gene>
<evidence type="ECO:0000256" key="5">
    <source>
        <dbReference type="SAM" id="MobiDB-lite"/>
    </source>
</evidence>
<reference evidence="7 8" key="1">
    <citation type="submission" date="2017-11" db="EMBL/GenBank/DDBJ databases">
        <title>Draft genome sequence of Mitsuaria sp. HWN-4.</title>
        <authorList>
            <person name="Gundlapally S.R."/>
        </authorList>
    </citation>
    <scope>NUCLEOTIDE SEQUENCE [LARGE SCALE GENOMIC DNA]</scope>
    <source>
        <strain evidence="7 8">HWN-4</strain>
    </source>
</reference>
<feature type="transmembrane region" description="Helical" evidence="6">
    <location>
        <begin position="20"/>
        <end position="43"/>
    </location>
</feature>
<organism evidence="7 8">
    <name type="scientific">Roseateles chitinivorans</name>
    <dbReference type="NCBI Taxonomy" id="2917965"/>
    <lineage>
        <taxon>Bacteria</taxon>
        <taxon>Pseudomonadati</taxon>
        <taxon>Pseudomonadota</taxon>
        <taxon>Betaproteobacteria</taxon>
        <taxon>Burkholderiales</taxon>
        <taxon>Sphaerotilaceae</taxon>
        <taxon>Roseateles</taxon>
    </lineage>
</organism>
<name>A0A2G9C4C2_9BURK</name>
<feature type="transmembrane region" description="Helical" evidence="6">
    <location>
        <begin position="125"/>
        <end position="154"/>
    </location>
</feature>
<evidence type="ECO:0000256" key="1">
    <source>
        <dbReference type="ARBA" id="ARBA00004141"/>
    </source>
</evidence>
<evidence type="ECO:0000256" key="3">
    <source>
        <dbReference type="ARBA" id="ARBA00022989"/>
    </source>
</evidence>
<sequence>MSRIADAFWRAAAYCLHPRVIGLSLLPLIVSAALAFGLGYFFWEAAVAGVRATLESWSLIDGLLKWLDSLGAASFRTVLAPIIVLAMAVPALVVLSLLLVALLMTPSMVDLVAQRRFAGLERKRGAGFVASLSWSLGHTLLCVVLLIASLPFWLIPPLALILPPLIWGWLGYRVFTFDVLAEHASAPERRRLLGEHRLPLLLLGLATGYLGAAPAAIWAMGALTIAFAPVLILVSVWLYTLVFAFSSLWFSHYALAALQEMRRADTRAERAPDPVMDALPANYATAPPLDAEDPAPPAIENRPSPL</sequence>
<dbReference type="InterPro" id="IPR059112">
    <property type="entry name" value="CysZ/EI24"/>
</dbReference>
<dbReference type="Proteomes" id="UP000231501">
    <property type="component" value="Unassembled WGS sequence"/>
</dbReference>
<protein>
    <recommendedName>
        <fullName evidence="9">EI24 domain-containing protein</fullName>
    </recommendedName>
</protein>
<feature type="transmembrane region" description="Helical" evidence="6">
    <location>
        <begin position="236"/>
        <end position="258"/>
    </location>
</feature>
<feature type="region of interest" description="Disordered" evidence="5">
    <location>
        <begin position="280"/>
        <end position="306"/>
    </location>
</feature>
<feature type="transmembrane region" description="Helical" evidence="6">
    <location>
        <begin position="78"/>
        <end position="104"/>
    </location>
</feature>
<evidence type="ECO:0000256" key="6">
    <source>
        <dbReference type="SAM" id="Phobius"/>
    </source>
</evidence>
<dbReference type="AlphaFoldDB" id="A0A2G9C4C2"/>
<proteinExistence type="predicted"/>
<dbReference type="EMBL" id="PEOG01000074">
    <property type="protein sequence ID" value="PIM51238.1"/>
    <property type="molecule type" value="Genomic_DNA"/>
</dbReference>
<evidence type="ECO:0000313" key="7">
    <source>
        <dbReference type="EMBL" id="PIM51238.1"/>
    </source>
</evidence>
<evidence type="ECO:0000313" key="8">
    <source>
        <dbReference type="Proteomes" id="UP000231501"/>
    </source>
</evidence>
<dbReference type="Pfam" id="PF07264">
    <property type="entry name" value="EI24"/>
    <property type="match status" value="1"/>
</dbReference>
<keyword evidence="8" id="KW-1185">Reference proteome</keyword>
<feature type="transmembrane region" description="Helical" evidence="6">
    <location>
        <begin position="200"/>
        <end position="230"/>
    </location>
</feature>
<keyword evidence="2 6" id="KW-0812">Transmembrane</keyword>
<feature type="transmembrane region" description="Helical" evidence="6">
    <location>
        <begin position="160"/>
        <end position="180"/>
    </location>
</feature>
<keyword evidence="3 6" id="KW-1133">Transmembrane helix</keyword>
<evidence type="ECO:0000256" key="4">
    <source>
        <dbReference type="ARBA" id="ARBA00023136"/>
    </source>
</evidence>
<keyword evidence="4 6" id="KW-0472">Membrane</keyword>
<evidence type="ECO:0000256" key="2">
    <source>
        <dbReference type="ARBA" id="ARBA00022692"/>
    </source>
</evidence>
<accession>A0A2G9C4C2</accession>
<comment type="subcellular location">
    <subcellularLocation>
        <location evidence="1">Membrane</location>
        <topology evidence="1">Multi-pass membrane protein</topology>
    </subcellularLocation>
</comment>
<comment type="caution">
    <text evidence="7">The sequence shown here is derived from an EMBL/GenBank/DDBJ whole genome shotgun (WGS) entry which is preliminary data.</text>
</comment>